<comment type="subcellular location">
    <subcellularLocation>
        <location evidence="1 6">Nucleus</location>
    </subcellularLocation>
</comment>
<feature type="compositionally biased region" description="Basic residues" evidence="7">
    <location>
        <begin position="27"/>
        <end position="41"/>
    </location>
</feature>
<accession>A0A426XRY4</accession>
<dbReference type="PROSITE" id="PS51754">
    <property type="entry name" value="OVATE"/>
    <property type="match status" value="1"/>
</dbReference>
<dbReference type="InterPro" id="IPR006458">
    <property type="entry name" value="Ovate_C"/>
</dbReference>
<comment type="caution">
    <text evidence="9">The sequence shown here is derived from an EMBL/GenBank/DDBJ whole genome shotgun (WGS) entry which is preliminary data.</text>
</comment>
<dbReference type="PANTHER" id="PTHR33057">
    <property type="entry name" value="TRANSCRIPTION REPRESSOR OFP7-RELATED"/>
    <property type="match status" value="1"/>
</dbReference>
<dbReference type="InterPro" id="IPR025830">
    <property type="entry name" value="DNA_bnd_dom_ovate"/>
</dbReference>
<evidence type="ECO:0000256" key="3">
    <source>
        <dbReference type="ARBA" id="ARBA00023015"/>
    </source>
</evidence>
<dbReference type="PANTHER" id="PTHR33057:SF221">
    <property type="entry name" value="TRANSCRIPTION REPRESSOR"/>
    <property type="match status" value="1"/>
</dbReference>
<keyword evidence="3 6" id="KW-0805">Transcription regulation</keyword>
<dbReference type="Pfam" id="PF13724">
    <property type="entry name" value="DNA_binding_2"/>
    <property type="match status" value="1"/>
</dbReference>
<dbReference type="EMBL" id="AMZH03017992">
    <property type="protein sequence ID" value="RRT42224.1"/>
    <property type="molecule type" value="Genomic_DNA"/>
</dbReference>
<protein>
    <recommendedName>
        <fullName evidence="6">Transcription repressor</fullName>
    </recommendedName>
    <alternativeName>
        <fullName evidence="6">Ovate family protein</fullName>
    </alternativeName>
</protein>
<organism evidence="9 10">
    <name type="scientific">Ensete ventricosum</name>
    <name type="common">Abyssinian banana</name>
    <name type="synonym">Musa ensete</name>
    <dbReference type="NCBI Taxonomy" id="4639"/>
    <lineage>
        <taxon>Eukaryota</taxon>
        <taxon>Viridiplantae</taxon>
        <taxon>Streptophyta</taxon>
        <taxon>Embryophyta</taxon>
        <taxon>Tracheophyta</taxon>
        <taxon>Spermatophyta</taxon>
        <taxon>Magnoliopsida</taxon>
        <taxon>Liliopsida</taxon>
        <taxon>Zingiberales</taxon>
        <taxon>Musaceae</taxon>
        <taxon>Ensete</taxon>
    </lineage>
</organism>
<name>A0A426XRY4_ENSVE</name>
<dbReference type="GO" id="GO:0005634">
    <property type="term" value="C:nucleus"/>
    <property type="evidence" value="ECO:0007669"/>
    <property type="project" value="UniProtKB-SubCell"/>
</dbReference>
<dbReference type="AlphaFoldDB" id="A0A426XRY4"/>
<evidence type="ECO:0000256" key="4">
    <source>
        <dbReference type="ARBA" id="ARBA00023163"/>
    </source>
</evidence>
<comment type="function">
    <text evidence="6">Transcriptional repressor that regulates multiple aspects of plant growth and development.</text>
</comment>
<evidence type="ECO:0000313" key="10">
    <source>
        <dbReference type="Proteomes" id="UP000287651"/>
    </source>
</evidence>
<sequence>MGNHRFRLSDMMPSSWFYKLKDVGRSTRRQSIHNTMKRSHPHTSSPPRELAHLPRRSSYYVPTRERTEGFPRSPVNHKASDTHFPAVSPRTTRANTQRKATESEIPSYRDDIDRCQENSSTDDNTMGTMSGDLEELSELKLPPILTKPINDVHDDDAPDKTCLLREHRKRIGRRPEVGAYRTPRLAGLQAYRNRKSAVQQSKALLGSLVVVKSSSDPQRDFRESMVEMIIGNNIRSPKEMEELLACYLSLNSCKYHSLILKEFQQIWLEISST</sequence>
<proteinExistence type="predicted"/>
<keyword evidence="2 6" id="KW-0678">Repressor</keyword>
<dbReference type="Pfam" id="PF04844">
    <property type="entry name" value="Ovate"/>
    <property type="match status" value="1"/>
</dbReference>
<feature type="domain" description="OVATE" evidence="8">
    <location>
        <begin position="210"/>
        <end position="269"/>
    </location>
</feature>
<evidence type="ECO:0000256" key="5">
    <source>
        <dbReference type="ARBA" id="ARBA00023242"/>
    </source>
</evidence>
<evidence type="ECO:0000313" key="9">
    <source>
        <dbReference type="EMBL" id="RRT42224.1"/>
    </source>
</evidence>
<evidence type="ECO:0000256" key="7">
    <source>
        <dbReference type="SAM" id="MobiDB-lite"/>
    </source>
</evidence>
<evidence type="ECO:0000256" key="2">
    <source>
        <dbReference type="ARBA" id="ARBA00022491"/>
    </source>
</evidence>
<feature type="compositionally biased region" description="Polar residues" evidence="7">
    <location>
        <begin position="89"/>
        <end position="98"/>
    </location>
</feature>
<keyword evidence="4 6" id="KW-0804">Transcription</keyword>
<dbReference type="GO" id="GO:0003677">
    <property type="term" value="F:DNA binding"/>
    <property type="evidence" value="ECO:0007669"/>
    <property type="project" value="InterPro"/>
</dbReference>
<feature type="region of interest" description="Disordered" evidence="7">
    <location>
        <begin position="27"/>
        <end position="106"/>
    </location>
</feature>
<dbReference type="GO" id="GO:0045892">
    <property type="term" value="P:negative regulation of DNA-templated transcription"/>
    <property type="evidence" value="ECO:0007669"/>
    <property type="project" value="UniProtKB-UniRule"/>
</dbReference>
<evidence type="ECO:0000256" key="6">
    <source>
        <dbReference type="RuleBase" id="RU367028"/>
    </source>
</evidence>
<reference evidence="9 10" key="1">
    <citation type="journal article" date="2014" name="Agronomy (Basel)">
        <title>A Draft Genome Sequence for Ensete ventricosum, the Drought-Tolerant Tree Against Hunger.</title>
        <authorList>
            <person name="Harrison J."/>
            <person name="Moore K.A."/>
            <person name="Paszkiewicz K."/>
            <person name="Jones T."/>
            <person name="Grant M."/>
            <person name="Ambacheew D."/>
            <person name="Muzemil S."/>
            <person name="Studholme D.J."/>
        </authorList>
    </citation>
    <scope>NUCLEOTIDE SEQUENCE [LARGE SCALE GENOMIC DNA]</scope>
</reference>
<evidence type="ECO:0000256" key="1">
    <source>
        <dbReference type="ARBA" id="ARBA00004123"/>
    </source>
</evidence>
<evidence type="ECO:0000259" key="8">
    <source>
        <dbReference type="PROSITE" id="PS51754"/>
    </source>
</evidence>
<dbReference type="Proteomes" id="UP000287651">
    <property type="component" value="Unassembled WGS sequence"/>
</dbReference>
<dbReference type="InterPro" id="IPR038933">
    <property type="entry name" value="Ovate"/>
</dbReference>
<keyword evidence="5 6" id="KW-0539">Nucleus</keyword>
<dbReference type="NCBIfam" id="TIGR01568">
    <property type="entry name" value="A_thal_3678"/>
    <property type="match status" value="1"/>
</dbReference>
<gene>
    <name evidence="9" type="ORF">B296_00022756</name>
</gene>